<dbReference type="AlphaFoldDB" id="E3LXU9"/>
<dbReference type="EMBL" id="DS268418">
    <property type="protein sequence ID" value="EFO84667.1"/>
    <property type="molecule type" value="Genomic_DNA"/>
</dbReference>
<feature type="domain" description="NTF2-like" evidence="2">
    <location>
        <begin position="50"/>
        <end position="157"/>
    </location>
</feature>
<dbReference type="OMA" id="MTHIGRS"/>
<dbReference type="Proteomes" id="UP000008281">
    <property type="component" value="Unassembled WGS sequence"/>
</dbReference>
<organism evidence="4">
    <name type="scientific">Caenorhabditis remanei</name>
    <name type="common">Caenorhabditis vulgaris</name>
    <dbReference type="NCBI Taxonomy" id="31234"/>
    <lineage>
        <taxon>Eukaryota</taxon>
        <taxon>Metazoa</taxon>
        <taxon>Ecdysozoa</taxon>
        <taxon>Nematoda</taxon>
        <taxon>Chromadorea</taxon>
        <taxon>Rhabditida</taxon>
        <taxon>Rhabditina</taxon>
        <taxon>Rhabditomorpha</taxon>
        <taxon>Rhabditoidea</taxon>
        <taxon>Rhabditidae</taxon>
        <taxon>Peloderinae</taxon>
        <taxon>Caenorhabditis</taxon>
    </lineage>
</organism>
<proteinExistence type="predicted"/>
<dbReference type="HOGENOM" id="CLU_035851_1_0_1"/>
<feature type="domain" description="NTF2-like" evidence="2">
    <location>
        <begin position="174"/>
        <end position="292"/>
    </location>
</feature>
<dbReference type="FunCoup" id="E3LXU9">
    <property type="interactions" value="1764"/>
</dbReference>
<dbReference type="InterPro" id="IPR058721">
    <property type="entry name" value="NTF2_3"/>
</dbReference>
<reference evidence="3" key="1">
    <citation type="submission" date="2007-07" db="EMBL/GenBank/DDBJ databases">
        <title>PCAP assembly of the Caenorhabditis remanei genome.</title>
        <authorList>
            <consortium name="The Caenorhabditis remanei Sequencing Consortium"/>
            <person name="Wilson R.K."/>
        </authorList>
    </citation>
    <scope>NUCLEOTIDE SEQUENCE [LARGE SCALE GENOMIC DNA]</scope>
    <source>
        <strain evidence="3">PB4641</strain>
    </source>
</reference>
<dbReference type="eggNOG" id="KOG4297">
    <property type="taxonomic scope" value="Eukaryota"/>
</dbReference>
<evidence type="ECO:0000313" key="4">
    <source>
        <dbReference type="Proteomes" id="UP000008281"/>
    </source>
</evidence>
<gene>
    <name evidence="3" type="ORF">CRE_03711</name>
</gene>
<feature type="signal peptide" evidence="1">
    <location>
        <begin position="1"/>
        <end position="19"/>
    </location>
</feature>
<accession>E3LXU9</accession>
<dbReference type="Pfam" id="PF26530">
    <property type="entry name" value="NTF2_3"/>
    <property type="match status" value="3"/>
</dbReference>
<feature type="chain" id="PRO_5003173781" description="NTF2-like domain-containing protein" evidence="1">
    <location>
        <begin position="20"/>
        <end position="432"/>
    </location>
</feature>
<evidence type="ECO:0000256" key="1">
    <source>
        <dbReference type="SAM" id="SignalP"/>
    </source>
</evidence>
<evidence type="ECO:0000313" key="3">
    <source>
        <dbReference type="EMBL" id="EFO84667.1"/>
    </source>
</evidence>
<dbReference type="PANTHER" id="PTHR33940:SF1">
    <property type="entry name" value="APOLIPOPHORIN-RELATED"/>
    <property type="match status" value="1"/>
</dbReference>
<name>E3LXU9_CAERE</name>
<sequence>MRTTHLILLLLSLLGLSSSFGPDDPEVQLFMENGSPKSSLRQLGPNDARSVVEKFLARMTSSIESKDTSIIDGLFQPGFIFKGCKGSYTKQQVVGMISRIPAATRIDFVLKTVEDSGESIKYTVTVSGFGESPLEAEFTLNKIDQQLQIGSIPKCKKSFIRRSQLPVRHDPNHTFRNIIRRLNIVIASRDTTSISKLFDKNFEFTSCPQVYNLGTVNVSVDTNLHFSARFIVDIINLPYNIEVTYKLIHSKWTEEGFIEGYVSINIPKIGSLHATFVYNPERKVLMSGKKDCETSRKFGGSKRALLANRKETNSTKIVERFLDSLKEIVETRDPGNIGTILDDEFVFRGCRGHYNKNEASQKISSIPVEESLEFELKSTKYNSEKGQIEFILSVSFLSKNPIEAEFVYCPYKNVLKSGKILRCPAERFQKLN</sequence>
<dbReference type="PANTHER" id="PTHR33940">
    <property type="entry name" value="PROTEIN CBG13625"/>
    <property type="match status" value="1"/>
</dbReference>
<dbReference type="InParanoid" id="E3LXU9"/>
<evidence type="ECO:0000259" key="2">
    <source>
        <dbReference type="Pfam" id="PF26530"/>
    </source>
</evidence>
<keyword evidence="4" id="KW-1185">Reference proteome</keyword>
<dbReference type="STRING" id="31234.E3LXU9"/>
<protein>
    <recommendedName>
        <fullName evidence="2">NTF2-like domain-containing protein</fullName>
    </recommendedName>
</protein>
<feature type="domain" description="NTF2-like" evidence="2">
    <location>
        <begin position="316"/>
        <end position="424"/>
    </location>
</feature>
<keyword evidence="1" id="KW-0732">Signal</keyword>